<reference evidence="1 2" key="1">
    <citation type="submission" date="2019-07" db="EMBL/GenBank/DDBJ databases">
        <authorList>
            <person name="Cremers G."/>
        </authorList>
    </citation>
    <scope>NUCLEOTIDE SEQUENCE [LARGE SCALE GENOMIC DNA]</scope>
</reference>
<name>A0A564ZH18_9BACT</name>
<organism evidence="1 2">
    <name type="scientific">Candidatus Methylomirabilis lanthanidiphila</name>
    <dbReference type="NCBI Taxonomy" id="2211376"/>
    <lineage>
        <taxon>Bacteria</taxon>
        <taxon>Candidatus Methylomirabilota</taxon>
        <taxon>Candidatus Methylomirabilia</taxon>
        <taxon>Candidatus Methylomirabilales</taxon>
        <taxon>Candidatus Methylomirabilaceae</taxon>
        <taxon>Candidatus Methylomirabilis</taxon>
    </lineage>
</organism>
<keyword evidence="2" id="KW-1185">Reference proteome</keyword>
<evidence type="ECO:0000313" key="1">
    <source>
        <dbReference type="EMBL" id="VUZ84630.1"/>
    </source>
</evidence>
<proteinExistence type="predicted"/>
<protein>
    <submittedName>
        <fullName evidence="1">Metal-binding protein SmbP</fullName>
    </submittedName>
</protein>
<dbReference type="EMBL" id="CABIKM010000015">
    <property type="protein sequence ID" value="VUZ84630.1"/>
    <property type="molecule type" value="Genomic_DNA"/>
</dbReference>
<dbReference type="Gene3D" id="1.20.120.660">
    <property type="entry name" value="IL-4 antagonist (De novo design) like domain"/>
    <property type="match status" value="1"/>
</dbReference>
<dbReference type="Proteomes" id="UP000334340">
    <property type="component" value="Unassembled WGS sequence"/>
</dbReference>
<dbReference type="AlphaFoldDB" id="A0A564ZH18"/>
<dbReference type="GO" id="GO:0046872">
    <property type="term" value="F:metal ion binding"/>
    <property type="evidence" value="ECO:0007669"/>
    <property type="project" value="InterPro"/>
</dbReference>
<gene>
    <name evidence="1" type="primary">smbP_1</name>
    <name evidence="1" type="ORF">MELA_01003</name>
</gene>
<evidence type="ECO:0000313" key="2">
    <source>
        <dbReference type="Proteomes" id="UP000334340"/>
    </source>
</evidence>
<dbReference type="InterPro" id="IPR031877">
    <property type="entry name" value="SmbP"/>
</dbReference>
<dbReference type="CDD" id="cd13840">
    <property type="entry name" value="SMBP_like"/>
    <property type="match status" value="1"/>
</dbReference>
<dbReference type="Pfam" id="PF16785">
    <property type="entry name" value="SMBP"/>
    <property type="match status" value="1"/>
</dbReference>
<sequence>MRRRLAAAVLVLGVITFAGMSVSWAEKSHQVQAIERTRAAIAVGKEGHKDALVELATQALQHAEAAEKAKANHMAAAVKGLMETIEHGKAGHADLAIKAAEGALEHLNAAK</sequence>
<accession>A0A564ZH18</accession>